<keyword evidence="6 12" id="KW-0686">Riboflavin biosynthesis</keyword>
<feature type="binding site" evidence="14">
    <location>
        <position position="193"/>
    </location>
    <ligand>
        <name>NADP(+)</name>
        <dbReference type="ChEBI" id="CHEBI:58349"/>
    </ligand>
</feature>
<feature type="binding site" evidence="15">
    <location>
        <position position="48"/>
    </location>
    <ligand>
        <name>Zn(2+)</name>
        <dbReference type="ChEBI" id="CHEBI:29105"/>
        <note>catalytic</note>
    </ligand>
</feature>
<dbReference type="PROSITE" id="PS51747">
    <property type="entry name" value="CYT_DCMP_DEAMINASES_2"/>
    <property type="match status" value="1"/>
</dbReference>
<comment type="caution">
    <text evidence="17">The sequence shown here is derived from an EMBL/GenBank/DDBJ whole genome shotgun (WGS) entry which is preliminary data.</text>
</comment>
<dbReference type="PANTHER" id="PTHR38011:SF7">
    <property type="entry name" value="2,5-DIAMINO-6-RIBOSYLAMINO-4(3H)-PYRIMIDINONE 5'-PHOSPHATE REDUCTASE"/>
    <property type="match status" value="1"/>
</dbReference>
<keyword evidence="12" id="KW-0378">Hydrolase</keyword>
<dbReference type="EMBL" id="LWDL01000033">
    <property type="protein sequence ID" value="OQW49105.1"/>
    <property type="molecule type" value="Genomic_DNA"/>
</dbReference>
<keyword evidence="8 12" id="KW-0862">Zinc</keyword>
<evidence type="ECO:0000259" key="16">
    <source>
        <dbReference type="PROSITE" id="PS51747"/>
    </source>
</evidence>
<comment type="pathway">
    <text evidence="3 12">Cofactor biosynthesis; riboflavin biosynthesis; 5-amino-6-(D-ribitylamino)uracil from GTP: step 3/4.</text>
</comment>
<evidence type="ECO:0000256" key="1">
    <source>
        <dbReference type="ARBA" id="ARBA00002151"/>
    </source>
</evidence>
<dbReference type="PROSITE" id="PS00903">
    <property type="entry name" value="CYT_DCMP_DEAMINASES_1"/>
    <property type="match status" value="1"/>
</dbReference>
<evidence type="ECO:0000256" key="3">
    <source>
        <dbReference type="ARBA" id="ARBA00004910"/>
    </source>
</evidence>
<evidence type="ECO:0000256" key="14">
    <source>
        <dbReference type="PIRSR" id="PIRSR006769-2"/>
    </source>
</evidence>
<dbReference type="PIRSF" id="PIRSF006769">
    <property type="entry name" value="RibD"/>
    <property type="match status" value="1"/>
</dbReference>
<evidence type="ECO:0000256" key="4">
    <source>
        <dbReference type="ARBA" id="ARBA00005259"/>
    </source>
</evidence>
<feature type="binding site" evidence="14">
    <location>
        <position position="204"/>
    </location>
    <ligand>
        <name>substrate</name>
    </ligand>
</feature>
<dbReference type="STRING" id="1827387.A4S15_03375"/>
<comment type="similarity">
    <text evidence="5 12">In the C-terminal section; belongs to the HTP reductase family.</text>
</comment>
<feature type="binding site" evidence="14">
    <location>
        <position position="197"/>
    </location>
    <ligand>
        <name>NADP(+)</name>
        <dbReference type="ChEBI" id="CHEBI:58349"/>
    </ligand>
</feature>
<protein>
    <recommendedName>
        <fullName evidence="12">Riboflavin biosynthesis protein RibD</fullName>
    </recommendedName>
    <domain>
        <recommendedName>
            <fullName evidence="12">Diaminohydroxyphosphoribosylaminopyrimidine deaminase</fullName>
            <shortName evidence="12">DRAP deaminase</shortName>
            <ecNumber evidence="12">3.5.4.26</ecNumber>
        </recommendedName>
        <alternativeName>
            <fullName evidence="12">Riboflavin-specific deaminase</fullName>
        </alternativeName>
    </domain>
    <domain>
        <recommendedName>
            <fullName evidence="12">5-amino-6-(5-phosphoribosylamino)uracil reductase</fullName>
            <ecNumber evidence="12">1.1.1.193</ecNumber>
        </recommendedName>
        <alternativeName>
            <fullName evidence="12">HTP reductase</fullName>
        </alternativeName>
    </domain>
</protein>
<comment type="function">
    <text evidence="1 12">Converts 2,5-diamino-6-(ribosylamino)-4(3h)-pyrimidinone 5'-phosphate into 5-amino-6-(ribosylamino)-2,4(1h,3h)-pyrimidinedione 5'-phosphate.</text>
</comment>
<evidence type="ECO:0000256" key="6">
    <source>
        <dbReference type="ARBA" id="ARBA00022619"/>
    </source>
</evidence>
<dbReference type="Pfam" id="PF01872">
    <property type="entry name" value="RibD_C"/>
    <property type="match status" value="1"/>
</dbReference>
<feature type="binding site" evidence="14">
    <location>
        <position position="201"/>
    </location>
    <ligand>
        <name>substrate</name>
    </ligand>
</feature>
<dbReference type="InterPro" id="IPR016192">
    <property type="entry name" value="APOBEC/CMP_deaminase_Zn-bd"/>
</dbReference>
<sequence>MAAALRLARRGLGLARPNPSVGCLIARAGPDGPLIVGQGVTSPGGRPHAEANALAQAGAAARGATAYVTLEPCSHIGRAAPCSQALIDAGISRVVCALEDPDPRTAGGGFSRMEAAGITITRDVMRAQAVIVHEGHLARLRFGRPHVTLKLALSADGKLGISGQRIAITNEVMNSVVHRRRSQSDGIVVGIGTVLSDDPLLDVRLPGLASRSPMPIVFDSRLRLPLGARLVAEARIRPLHVVTSLDAEQAKADALAALGVHIQPIPPPWLSAGCINLDIALRELGKLGLTTLFVEGGLTFARALLARDLVDTIILLRGQRVIGDTGIAALAPGPLDDIIAGQRFERNEEELFAGDSATYYRRRR</sequence>
<dbReference type="GO" id="GO:0009231">
    <property type="term" value="P:riboflavin biosynthetic process"/>
    <property type="evidence" value="ECO:0007669"/>
    <property type="project" value="UniProtKB-UniPathway"/>
</dbReference>
<proteinExistence type="inferred from homology"/>
<dbReference type="NCBIfam" id="TIGR00326">
    <property type="entry name" value="eubact_ribD"/>
    <property type="match status" value="1"/>
</dbReference>
<evidence type="ECO:0000256" key="2">
    <source>
        <dbReference type="ARBA" id="ARBA00004882"/>
    </source>
</evidence>
<evidence type="ECO:0000256" key="7">
    <source>
        <dbReference type="ARBA" id="ARBA00022723"/>
    </source>
</evidence>
<evidence type="ECO:0000256" key="5">
    <source>
        <dbReference type="ARBA" id="ARBA00007417"/>
    </source>
</evidence>
<keyword evidence="11" id="KW-0511">Multifunctional enzyme</keyword>
<name>A0A1W9HNR6_9HYPH</name>
<comment type="catalytic activity">
    <reaction evidence="12">
        <text>5-amino-6-(5-phospho-D-ribitylamino)uracil + NADP(+) = 5-amino-6-(5-phospho-D-ribosylamino)uracil + NADPH + H(+)</text>
        <dbReference type="Rhea" id="RHEA:17845"/>
        <dbReference type="ChEBI" id="CHEBI:15378"/>
        <dbReference type="ChEBI" id="CHEBI:57783"/>
        <dbReference type="ChEBI" id="CHEBI:58349"/>
        <dbReference type="ChEBI" id="CHEBI:58421"/>
        <dbReference type="ChEBI" id="CHEBI:58453"/>
        <dbReference type="EC" id="1.1.1.193"/>
    </reaction>
</comment>
<evidence type="ECO:0000313" key="17">
    <source>
        <dbReference type="EMBL" id="OQW49105.1"/>
    </source>
</evidence>
<dbReference type="EC" id="1.1.1.193" evidence="12"/>
<dbReference type="InterPro" id="IPR002734">
    <property type="entry name" value="RibDG_C"/>
</dbReference>
<dbReference type="AlphaFoldDB" id="A0A1W9HNR6"/>
<comment type="pathway">
    <text evidence="2 12">Cofactor biosynthesis; riboflavin biosynthesis; 5-amino-6-(D-ribitylamino)uracil from GTP: step 2/4.</text>
</comment>
<reference evidence="17 18" key="1">
    <citation type="journal article" date="2017" name="Water Res.">
        <title>Comammox in drinking water systems.</title>
        <authorList>
            <person name="Wang Y."/>
            <person name="Ma L."/>
            <person name="Mao Y."/>
            <person name="Jiang X."/>
            <person name="Xia Y."/>
            <person name="Yu K."/>
            <person name="Li B."/>
            <person name="Zhang T."/>
        </authorList>
    </citation>
    <scope>NUCLEOTIDE SEQUENCE [LARGE SCALE GENOMIC DNA]</scope>
    <source>
        <strain evidence="17">SG_bin8</strain>
    </source>
</reference>
<feature type="active site" description="Proton donor" evidence="13">
    <location>
        <position position="50"/>
    </location>
</feature>
<accession>A0A1W9HNR6</accession>
<keyword evidence="7 12" id="KW-0479">Metal-binding</keyword>
<dbReference type="InterPro" id="IPR016193">
    <property type="entry name" value="Cytidine_deaminase-like"/>
</dbReference>
<evidence type="ECO:0000256" key="13">
    <source>
        <dbReference type="PIRSR" id="PIRSR006769-1"/>
    </source>
</evidence>
<dbReference type="GO" id="GO:0008835">
    <property type="term" value="F:diaminohydroxyphosphoribosylaminopyrimidine deaminase activity"/>
    <property type="evidence" value="ECO:0007669"/>
    <property type="project" value="UniProtKB-EC"/>
</dbReference>
<dbReference type="UniPathway" id="UPA00275">
    <property type="reaction ID" value="UER00401"/>
</dbReference>
<dbReference type="GO" id="GO:0008270">
    <property type="term" value="F:zinc ion binding"/>
    <property type="evidence" value="ECO:0007669"/>
    <property type="project" value="InterPro"/>
</dbReference>
<dbReference type="InterPro" id="IPR004794">
    <property type="entry name" value="Eubact_RibD"/>
</dbReference>
<comment type="catalytic activity">
    <reaction evidence="12">
        <text>2,5-diamino-6-hydroxy-4-(5-phosphoribosylamino)-pyrimidine + H2O + H(+) = 5-amino-6-(5-phospho-D-ribosylamino)uracil + NH4(+)</text>
        <dbReference type="Rhea" id="RHEA:21868"/>
        <dbReference type="ChEBI" id="CHEBI:15377"/>
        <dbReference type="ChEBI" id="CHEBI:15378"/>
        <dbReference type="ChEBI" id="CHEBI:28938"/>
        <dbReference type="ChEBI" id="CHEBI:58453"/>
        <dbReference type="ChEBI" id="CHEBI:58614"/>
        <dbReference type="EC" id="3.5.4.26"/>
    </reaction>
</comment>
<keyword evidence="10 12" id="KW-0560">Oxidoreductase</keyword>
<dbReference type="SUPFAM" id="SSF53927">
    <property type="entry name" value="Cytidine deaminase-like"/>
    <property type="match status" value="1"/>
</dbReference>
<dbReference type="Gene3D" id="3.40.430.10">
    <property type="entry name" value="Dihydrofolate Reductase, subunit A"/>
    <property type="match status" value="1"/>
</dbReference>
<dbReference type="CDD" id="cd01284">
    <property type="entry name" value="Riboflavin_deaminase-reductase"/>
    <property type="match status" value="1"/>
</dbReference>
<dbReference type="Pfam" id="PF00383">
    <property type="entry name" value="dCMP_cyt_deam_1"/>
    <property type="match status" value="1"/>
</dbReference>
<gene>
    <name evidence="17" type="ORF">A4S15_03375</name>
</gene>
<dbReference type="SUPFAM" id="SSF53597">
    <property type="entry name" value="Dihydrofolate reductase-like"/>
    <property type="match status" value="1"/>
</dbReference>
<evidence type="ECO:0000256" key="9">
    <source>
        <dbReference type="ARBA" id="ARBA00022857"/>
    </source>
</evidence>
<evidence type="ECO:0000256" key="15">
    <source>
        <dbReference type="PIRSR" id="PIRSR006769-3"/>
    </source>
</evidence>
<keyword evidence="9 12" id="KW-0521">NADP</keyword>
<feature type="binding site" evidence="15">
    <location>
        <position position="73"/>
    </location>
    <ligand>
        <name>Zn(2+)</name>
        <dbReference type="ChEBI" id="CHEBI:29105"/>
        <note>catalytic</note>
    </ligand>
</feature>
<feature type="binding site" evidence="14">
    <location>
        <position position="181"/>
    </location>
    <ligand>
        <name>substrate</name>
    </ligand>
</feature>
<dbReference type="Proteomes" id="UP000192872">
    <property type="component" value="Unassembled WGS sequence"/>
</dbReference>
<evidence type="ECO:0000313" key="18">
    <source>
        <dbReference type="Proteomes" id="UP000192872"/>
    </source>
</evidence>
<evidence type="ECO:0000256" key="11">
    <source>
        <dbReference type="ARBA" id="ARBA00023268"/>
    </source>
</evidence>
<dbReference type="Gene3D" id="3.40.140.10">
    <property type="entry name" value="Cytidine Deaminase, domain 2"/>
    <property type="match status" value="1"/>
</dbReference>
<dbReference type="EC" id="3.5.4.26" evidence="12"/>
<feature type="domain" description="CMP/dCMP-type deaminase" evidence="16">
    <location>
        <begin position="1"/>
        <end position="110"/>
    </location>
</feature>
<dbReference type="PANTHER" id="PTHR38011">
    <property type="entry name" value="DIHYDROFOLATE REDUCTASE FAMILY PROTEIN (AFU_ORTHOLOGUE AFUA_8G06820)"/>
    <property type="match status" value="1"/>
</dbReference>
<comment type="similarity">
    <text evidence="4 12">In the N-terminal section; belongs to the cytidine and deoxycytidylate deaminase family.</text>
</comment>
<evidence type="ECO:0000256" key="12">
    <source>
        <dbReference type="PIRNR" id="PIRNR006769"/>
    </source>
</evidence>
<dbReference type="InterPro" id="IPR024072">
    <property type="entry name" value="DHFR-like_dom_sf"/>
</dbReference>
<feature type="binding site" evidence="14">
    <location>
        <position position="152"/>
    </location>
    <ligand>
        <name>NADP(+)</name>
        <dbReference type="ChEBI" id="CHEBI:58349"/>
    </ligand>
</feature>
<evidence type="ECO:0000256" key="8">
    <source>
        <dbReference type="ARBA" id="ARBA00022833"/>
    </source>
</evidence>
<feature type="binding site" evidence="15">
    <location>
        <position position="82"/>
    </location>
    <ligand>
        <name>Zn(2+)</name>
        <dbReference type="ChEBI" id="CHEBI:29105"/>
        <note>catalytic</note>
    </ligand>
</feature>
<dbReference type="InterPro" id="IPR050765">
    <property type="entry name" value="Riboflavin_Biosynth_HTPR"/>
</dbReference>
<organism evidence="17 18">
    <name type="scientific">Candidatus Raskinella chloraquaticus</name>
    <dbReference type="NCBI Taxonomy" id="1951219"/>
    <lineage>
        <taxon>Bacteria</taxon>
        <taxon>Pseudomonadati</taxon>
        <taxon>Pseudomonadota</taxon>
        <taxon>Alphaproteobacteria</taxon>
        <taxon>Hyphomicrobiales</taxon>
        <taxon>Phreatobacteraceae</taxon>
        <taxon>Candidatus Raskinella</taxon>
    </lineage>
</organism>
<evidence type="ECO:0000256" key="10">
    <source>
        <dbReference type="ARBA" id="ARBA00023002"/>
    </source>
</evidence>
<comment type="cofactor">
    <cofactor evidence="12 15">
        <name>Zn(2+)</name>
        <dbReference type="ChEBI" id="CHEBI:29105"/>
    </cofactor>
    <text evidence="12 15">Binds 1 zinc ion.</text>
</comment>
<feature type="binding site" evidence="14">
    <location>
        <position position="220"/>
    </location>
    <ligand>
        <name>NADP(+)</name>
        <dbReference type="ChEBI" id="CHEBI:58349"/>
    </ligand>
</feature>
<dbReference type="GO" id="GO:0008703">
    <property type="term" value="F:5-amino-6-(5-phosphoribosylamino)uracil reductase activity"/>
    <property type="evidence" value="ECO:0007669"/>
    <property type="project" value="UniProtKB-EC"/>
</dbReference>
<dbReference type="InterPro" id="IPR002125">
    <property type="entry name" value="CMP_dCMP_dom"/>
</dbReference>